<dbReference type="SUPFAM" id="SSF53822">
    <property type="entry name" value="Periplasmic binding protein-like I"/>
    <property type="match status" value="1"/>
</dbReference>
<dbReference type="Pfam" id="PF12770">
    <property type="entry name" value="CHAT"/>
    <property type="match status" value="1"/>
</dbReference>
<gene>
    <name evidence="5" type="ORF">H6G83_30970</name>
</gene>
<dbReference type="InterPro" id="IPR051010">
    <property type="entry name" value="BCAA_transport"/>
</dbReference>
<dbReference type="Proteomes" id="UP000661112">
    <property type="component" value="Unassembled WGS sequence"/>
</dbReference>
<name>A0ABR8DEN8_9NOST</name>
<evidence type="ECO:0000256" key="1">
    <source>
        <dbReference type="ARBA" id="ARBA00010062"/>
    </source>
</evidence>
<evidence type="ECO:0000256" key="2">
    <source>
        <dbReference type="ARBA" id="ARBA00022729"/>
    </source>
</evidence>
<accession>A0ABR8DEN8</accession>
<dbReference type="Pfam" id="PF13458">
    <property type="entry name" value="Peripla_BP_6"/>
    <property type="match status" value="1"/>
</dbReference>
<proteinExistence type="inferred from homology"/>
<feature type="domain" description="CHAT" evidence="3">
    <location>
        <begin position="207"/>
        <end position="350"/>
    </location>
</feature>
<dbReference type="InterPro" id="IPR028082">
    <property type="entry name" value="Peripla_BP_I"/>
</dbReference>
<reference evidence="5 6" key="1">
    <citation type="journal article" date="2020" name="ISME J.">
        <title>Comparative genomics reveals insights into cyanobacterial evolution and habitat adaptation.</title>
        <authorList>
            <person name="Chen M.Y."/>
            <person name="Teng W.K."/>
            <person name="Zhao L."/>
            <person name="Hu C.X."/>
            <person name="Zhou Y.K."/>
            <person name="Han B.P."/>
            <person name="Song L.R."/>
            <person name="Shu W.S."/>
        </authorList>
    </citation>
    <scope>NUCLEOTIDE SEQUENCE [LARGE SCALE GENOMIC DNA]</scope>
    <source>
        <strain evidence="5 6">FACHB-119</strain>
    </source>
</reference>
<evidence type="ECO:0000259" key="4">
    <source>
        <dbReference type="Pfam" id="PF13458"/>
    </source>
</evidence>
<dbReference type="PANTHER" id="PTHR30483:SF6">
    <property type="entry name" value="PERIPLASMIC BINDING PROTEIN OF ABC TRANSPORTER FOR NATURAL AMINO ACIDS"/>
    <property type="match status" value="1"/>
</dbReference>
<dbReference type="CDD" id="cd06268">
    <property type="entry name" value="PBP1_ABC_transporter_LIVBP-like"/>
    <property type="match status" value="1"/>
</dbReference>
<comment type="caution">
    <text evidence="5">The sequence shown here is derived from an EMBL/GenBank/DDBJ whole genome shotgun (WGS) entry which is preliminary data.</text>
</comment>
<dbReference type="Gene3D" id="3.40.50.2300">
    <property type="match status" value="2"/>
</dbReference>
<evidence type="ECO:0000313" key="6">
    <source>
        <dbReference type="Proteomes" id="UP000661112"/>
    </source>
</evidence>
<sequence>MVSSSSSPQPHENVSVILEFSDGSFDNGFSVKLRILEDGVIIREDNDFPIIPAAPAMPQLYDSWQNTSLENSRKLQAVPAQITHQEVDTEAWKERAEALEQYCRSWFKHWAFKSLRDCILANININNNQSIPIIIRCQAENNDQNELLRRIPWHTWDLFTSLKNAEFALFTKFSKSVPTLAAPVRVLAIFGSPEGGLRLEEDRKALELLEQRGAQITKIFEPDDDTLSHLFFDQEWQILFFAGHSSSEGMSGKIQISTGICIPLHTLEKRFTSAVTKGLKLAIFNSCDGLKIADFLSKLNVPTVIVMREPVADRIAYQFLLHFLQEFSQGVPLCLAVRKGRDRLESLQRDFPAATWLPTVCLNPNQSEFVWPDDIIIPPPPPSPFLLLLNSLSRIKSFLIRPQMMLALIAVVGIISVSRLLQVNKCQIFPSTCSKTEPPSIDNINDFISSGEKLLINNSVNSIVKLNEKYFAFKQEGIQAFSEGRYADAVASFEKLPSRLTKDPESLIYRNNAFVHLRNTNYPNLPIYTIAVAAPLNDNAGFDILAGVAQAQDIAVKQGMNLQVVIANDRNQPSQSQQIAKKLSDDEKILAVVGHFTSPNTCEALNIYSPNELVVISPTTTLVNIRANPDCGDINKVFFRTTSTSYIEALSLVEYLVKPNGLNKPQPKVVVFYNKNELFSKDLFTQFNDIVTNRFDGRIIASFDLSDPNFNSNQLPPQVKDADALVLLPDGRTNNSTAWEKAIDIIKLNRGEKYILAANTLYLQEAINKTQNATVNRLFIADDWHPKQCGAAEFAQQIRTYWGGDLNGRMALSFDAVTAVLKAIELSGTSVNREQIKEKLSQMANKPETAASSATIKGLKISFDSRGDRKEITAQPIFTVNINLKFDLVKNVENVPCQNQK</sequence>
<dbReference type="InterPro" id="IPR024983">
    <property type="entry name" value="CHAT_dom"/>
</dbReference>
<dbReference type="InterPro" id="IPR028081">
    <property type="entry name" value="Leu-bd"/>
</dbReference>
<dbReference type="EMBL" id="JACJSG010000065">
    <property type="protein sequence ID" value="MBD2504973.1"/>
    <property type="molecule type" value="Genomic_DNA"/>
</dbReference>
<organism evidence="5 6">
    <name type="scientific">Anabaena azotica FACHB-119</name>
    <dbReference type="NCBI Taxonomy" id="947527"/>
    <lineage>
        <taxon>Bacteria</taxon>
        <taxon>Bacillati</taxon>
        <taxon>Cyanobacteriota</taxon>
        <taxon>Cyanophyceae</taxon>
        <taxon>Nostocales</taxon>
        <taxon>Nostocaceae</taxon>
        <taxon>Anabaena</taxon>
        <taxon>Anabaena azotica</taxon>
    </lineage>
</organism>
<comment type="similarity">
    <text evidence="1">Belongs to the leucine-binding protein family.</text>
</comment>
<dbReference type="PANTHER" id="PTHR30483">
    <property type="entry name" value="LEUCINE-SPECIFIC-BINDING PROTEIN"/>
    <property type="match status" value="1"/>
</dbReference>
<evidence type="ECO:0000313" key="5">
    <source>
        <dbReference type="EMBL" id="MBD2504973.1"/>
    </source>
</evidence>
<feature type="domain" description="Leucine-binding protein" evidence="4">
    <location>
        <begin position="558"/>
        <end position="844"/>
    </location>
</feature>
<dbReference type="RefSeq" id="WP_190479322.1">
    <property type="nucleotide sequence ID" value="NZ_JACJSG010000065.1"/>
</dbReference>
<evidence type="ECO:0000259" key="3">
    <source>
        <dbReference type="Pfam" id="PF12770"/>
    </source>
</evidence>
<keyword evidence="2" id="KW-0732">Signal</keyword>
<keyword evidence="6" id="KW-1185">Reference proteome</keyword>
<protein>
    <submittedName>
        <fullName evidence="5">ABC transporter substrate-binding protein</fullName>
    </submittedName>
</protein>